<keyword evidence="2" id="KW-1185">Reference proteome</keyword>
<protein>
    <submittedName>
        <fullName evidence="1">Uncharacterized protein</fullName>
    </submittedName>
</protein>
<evidence type="ECO:0000313" key="2">
    <source>
        <dbReference type="Proteomes" id="UP000051952"/>
    </source>
</evidence>
<reference evidence="2" key="1">
    <citation type="submission" date="2015-09" db="EMBL/GenBank/DDBJ databases">
        <authorList>
            <consortium name="Pathogen Informatics"/>
        </authorList>
    </citation>
    <scope>NUCLEOTIDE SEQUENCE [LARGE SCALE GENOMIC DNA]</scope>
    <source>
        <strain evidence="2">Lake Konstanz</strain>
    </source>
</reference>
<evidence type="ECO:0000313" key="1">
    <source>
        <dbReference type="EMBL" id="CUI15197.1"/>
    </source>
</evidence>
<sequence>MHVCLVDQFNDSSVRYQWDDCVHEMFTVQWTGNRYSTRVRKNKTALRHFDLIYCFCPFNANVGKQEEMALTVFSIVVIIAVASVQIEALPYLRQPAKSVSLFPDSAYDAMQQRIMTSLDSVTGRDFVYNWFPLLANNVTVCYPFVGTIDEEHCEMELANVKRAWENGPFEGETALVQDRFWLSKKGTETTGVFEYTTSHSYFHSNTTCVVQFNGIVMWRLSPTNSSLLDMWLETPNSNRLASTYPCNL</sequence>
<name>A0A0S4KQI7_BODSA</name>
<dbReference type="Proteomes" id="UP000051952">
    <property type="component" value="Unassembled WGS sequence"/>
</dbReference>
<organism evidence="1 2">
    <name type="scientific">Bodo saltans</name>
    <name type="common">Flagellated protozoan</name>
    <dbReference type="NCBI Taxonomy" id="75058"/>
    <lineage>
        <taxon>Eukaryota</taxon>
        <taxon>Discoba</taxon>
        <taxon>Euglenozoa</taxon>
        <taxon>Kinetoplastea</taxon>
        <taxon>Metakinetoplastina</taxon>
        <taxon>Eubodonida</taxon>
        <taxon>Bodonidae</taxon>
        <taxon>Bodo</taxon>
    </lineage>
</organism>
<proteinExistence type="predicted"/>
<dbReference type="AlphaFoldDB" id="A0A0S4KQI7"/>
<dbReference type="EMBL" id="CYKH01001913">
    <property type="protein sequence ID" value="CUI15197.1"/>
    <property type="molecule type" value="Genomic_DNA"/>
</dbReference>
<dbReference type="VEuPathDB" id="TriTrypDB:BSAL_31630"/>
<accession>A0A0S4KQI7</accession>
<gene>
    <name evidence="1" type="ORF">BSAL_31630</name>
</gene>